<keyword evidence="8" id="KW-0862">Zinc</keyword>
<dbReference type="SUPFAM" id="SSF52540">
    <property type="entry name" value="P-loop containing nucleoside triphosphate hydrolases"/>
    <property type="match status" value="1"/>
</dbReference>
<feature type="compositionally biased region" description="Low complexity" evidence="12">
    <location>
        <begin position="652"/>
        <end position="678"/>
    </location>
</feature>
<dbReference type="InterPro" id="IPR027417">
    <property type="entry name" value="P-loop_NTPase"/>
</dbReference>
<dbReference type="GO" id="GO:0006261">
    <property type="term" value="P:DNA-templated DNA replication"/>
    <property type="evidence" value="ECO:0007669"/>
    <property type="project" value="TreeGrafter"/>
</dbReference>
<evidence type="ECO:0000256" key="4">
    <source>
        <dbReference type="ARBA" id="ARBA00022695"/>
    </source>
</evidence>
<feature type="compositionally biased region" description="Polar residues" evidence="12">
    <location>
        <begin position="629"/>
        <end position="638"/>
    </location>
</feature>
<dbReference type="Pfam" id="PF22608">
    <property type="entry name" value="DNAX_ATPase_lid"/>
    <property type="match status" value="1"/>
</dbReference>
<dbReference type="CDD" id="cd18137">
    <property type="entry name" value="HLD_clamp_pol_III_gamma_tau"/>
    <property type="match status" value="1"/>
</dbReference>
<feature type="compositionally biased region" description="Low complexity" evidence="12">
    <location>
        <begin position="424"/>
        <end position="490"/>
    </location>
</feature>
<reference evidence="14" key="1">
    <citation type="submission" date="2023-10" db="EMBL/GenBank/DDBJ databases">
        <title>Whole Genome based description of the genera Actinobaculum and Actinotignum reveals a complex phylogenetic relationship within the species included in the genus Actinotignum.</title>
        <authorList>
            <person name="Jensen C.S."/>
            <person name="Dargis R."/>
            <person name="Kemp M."/>
            <person name="Christensen J.J."/>
        </authorList>
    </citation>
    <scope>NUCLEOTIDE SEQUENCE</scope>
    <source>
        <strain evidence="14">SLA_B245</strain>
    </source>
</reference>
<dbReference type="GO" id="GO:0005524">
    <property type="term" value="F:ATP binding"/>
    <property type="evidence" value="ECO:0007669"/>
    <property type="project" value="UniProtKB-KW"/>
</dbReference>
<keyword evidence="9" id="KW-0067">ATP-binding</keyword>
<sequence>MALYRRYRPERFQDVIGQEQVTRPLMAALRGERTVHAYLFSGPRGCGKTTSARILARCLNCAQAPTDTPCGECASCRELAGDGPGSLDVVEMDAASHGGVDDARDLVERAAFAPSRDRYKIFIIDEAHMVTTQGFNALLKLVEEPPAHIKFIFATTEPEKVIGTIRSRTHHYPFRLVSPARMEEYLSQICAEEGITPEPGVLGLVVRAGGGSVRDSLSVLDQLMGGSETSTLSYSQAVALLGYTDSGLLDRAVTAIAESSGSQLFGVVEELIGAGHEPRRFVEDLLQRLRDLIVIDLAGDAAADALGELPQDQLAAMRTQAQALGVARATESAERANEALSAMVGATSPRLQLELLCARLLLPGSGAAPSGSGSGGAARESGAARPVTGPAASGGNARKSPQDIAREKARAAAAAAAAQRGAPVVPGSASVPAASAPQPVTSVPVQNDDAATPTQPAPQQAKESSAAPAAAQPLEQPAQPVEQPAQQRAPQAEEHPAQQAVQPAGEPAVQQPREGSVERVAAPEESGPDHAAELTARWAEVASSGRFAQAIFSGPTRVLGSRGNQVALEFSSEKVLGALQDPRNVERLSAHLSHFTSVPVTVRVISAAPQQADAPGQPGSAGQPANATVAENPQSPATAQPRPSGPDGGGAHPKANAATAAAAPAPAPASAAGAPARQEAVRGAGSAAADDEWPEPEELSDPDDAEDYPPSRQQAAPGNASSGAASPGPANSGSASPGSANPGGEIPFYLQNMPMPQPFAGPNDMPASPGSPALGGSQLAAAQPAAGQVAAGQPAAPEPTQDFHIPRPPQRTQEVPTYDAREHLRQLRHGAAGGNAPAGSAPGGRGATGPGPSVNAPAAPASSAPAGPNSPHNSAPQAGVGYSTEEDDVSLDDPTIEQSNVVGLQVVVEMLSGTIVEEIDTAQGGM</sequence>
<dbReference type="NCBIfam" id="TIGR02397">
    <property type="entry name" value="dnaX_nterm"/>
    <property type="match status" value="1"/>
</dbReference>
<feature type="compositionally biased region" description="Low complexity" evidence="12">
    <location>
        <begin position="715"/>
        <end position="744"/>
    </location>
</feature>
<dbReference type="EMBL" id="JAWNFV010000016">
    <property type="protein sequence ID" value="MDY5141138.1"/>
    <property type="molecule type" value="Genomic_DNA"/>
</dbReference>
<evidence type="ECO:0000256" key="10">
    <source>
        <dbReference type="ARBA" id="ARBA00022932"/>
    </source>
</evidence>
<proteinExistence type="inferred from homology"/>
<feature type="compositionally biased region" description="Low complexity" evidence="12">
    <location>
        <begin position="610"/>
        <end position="627"/>
    </location>
</feature>
<dbReference type="Gene3D" id="3.40.50.300">
    <property type="entry name" value="P-loop containing nucleotide triphosphate hydrolases"/>
    <property type="match status" value="1"/>
</dbReference>
<feature type="compositionally biased region" description="Acidic residues" evidence="12">
    <location>
        <begin position="689"/>
        <end position="707"/>
    </location>
</feature>
<comment type="caution">
    <text evidence="14">The sequence shown here is derived from an EMBL/GenBank/DDBJ whole genome shotgun (WGS) entry which is preliminary data.</text>
</comment>
<dbReference type="SMART" id="SM00382">
    <property type="entry name" value="AAA"/>
    <property type="match status" value="1"/>
</dbReference>
<dbReference type="PANTHER" id="PTHR11669:SF0">
    <property type="entry name" value="PROTEIN STICHEL-LIKE 2"/>
    <property type="match status" value="1"/>
</dbReference>
<name>A0AAW9HDP8_9ACTO</name>
<evidence type="ECO:0000256" key="5">
    <source>
        <dbReference type="ARBA" id="ARBA00022705"/>
    </source>
</evidence>
<organism evidence="14 15">
    <name type="scientific">Actinotignum timonense</name>
    <dbReference type="NCBI Taxonomy" id="1870995"/>
    <lineage>
        <taxon>Bacteria</taxon>
        <taxon>Bacillati</taxon>
        <taxon>Actinomycetota</taxon>
        <taxon>Actinomycetes</taxon>
        <taxon>Actinomycetales</taxon>
        <taxon>Actinomycetaceae</taxon>
        <taxon>Actinotignum</taxon>
    </lineage>
</organism>
<dbReference type="AlphaFoldDB" id="A0AAW9HDP8"/>
<evidence type="ECO:0000256" key="1">
    <source>
        <dbReference type="ARBA" id="ARBA00006360"/>
    </source>
</evidence>
<dbReference type="InterPro" id="IPR012763">
    <property type="entry name" value="DNA_pol_III_sug/sutau_N"/>
</dbReference>
<dbReference type="NCBIfam" id="NF005846">
    <property type="entry name" value="PRK07764.1-6"/>
    <property type="match status" value="1"/>
</dbReference>
<feature type="region of interest" description="Disordered" evidence="12">
    <location>
        <begin position="424"/>
        <end position="530"/>
    </location>
</feature>
<dbReference type="GO" id="GO:0003677">
    <property type="term" value="F:DNA binding"/>
    <property type="evidence" value="ECO:0007669"/>
    <property type="project" value="InterPro"/>
</dbReference>
<keyword evidence="5" id="KW-0235">DNA replication</keyword>
<dbReference type="EC" id="2.7.7.7" evidence="2"/>
<feature type="compositionally biased region" description="Low complexity" evidence="12">
    <location>
        <begin position="770"/>
        <end position="795"/>
    </location>
</feature>
<dbReference type="InterPro" id="IPR003593">
    <property type="entry name" value="AAA+_ATPase"/>
</dbReference>
<feature type="region of interest" description="Disordered" evidence="12">
    <location>
        <begin position="367"/>
        <end position="412"/>
    </location>
</feature>
<accession>A0AAW9HDP8</accession>
<keyword evidence="4 14" id="KW-0548">Nucleotidyltransferase</keyword>
<dbReference type="SUPFAM" id="SSF48019">
    <property type="entry name" value="post-AAA+ oligomerization domain-like"/>
    <property type="match status" value="1"/>
</dbReference>
<keyword evidence="6" id="KW-0479">Metal-binding</keyword>
<dbReference type="InterPro" id="IPR045085">
    <property type="entry name" value="HLD_clamp_pol_III_gamma_tau"/>
</dbReference>
<comment type="catalytic activity">
    <reaction evidence="11">
        <text>DNA(n) + a 2'-deoxyribonucleoside 5'-triphosphate = DNA(n+1) + diphosphate</text>
        <dbReference type="Rhea" id="RHEA:22508"/>
        <dbReference type="Rhea" id="RHEA-COMP:17339"/>
        <dbReference type="Rhea" id="RHEA-COMP:17340"/>
        <dbReference type="ChEBI" id="CHEBI:33019"/>
        <dbReference type="ChEBI" id="CHEBI:61560"/>
        <dbReference type="ChEBI" id="CHEBI:173112"/>
        <dbReference type="EC" id="2.7.7.7"/>
    </reaction>
</comment>
<dbReference type="RefSeq" id="WP_307886509.1">
    <property type="nucleotide sequence ID" value="NZ_CAUPFC010000003.1"/>
</dbReference>
<dbReference type="InterPro" id="IPR050238">
    <property type="entry name" value="DNA_Rep/Repair_Clamp_Loader"/>
</dbReference>
<gene>
    <name evidence="14" type="ORF">R6G74_07450</name>
</gene>
<dbReference type="FunFam" id="3.40.50.300:FF:000014">
    <property type="entry name" value="DNA polymerase III subunit gamma/tau"/>
    <property type="match status" value="1"/>
</dbReference>
<dbReference type="InterPro" id="IPR022754">
    <property type="entry name" value="DNA_pol_III_gamma-3"/>
</dbReference>
<dbReference type="GO" id="GO:0046872">
    <property type="term" value="F:metal ion binding"/>
    <property type="evidence" value="ECO:0007669"/>
    <property type="project" value="UniProtKB-KW"/>
</dbReference>
<dbReference type="GO" id="GO:0009360">
    <property type="term" value="C:DNA polymerase III complex"/>
    <property type="evidence" value="ECO:0007669"/>
    <property type="project" value="InterPro"/>
</dbReference>
<protein>
    <recommendedName>
        <fullName evidence="2">DNA-directed DNA polymerase</fullName>
        <ecNumber evidence="2">2.7.7.7</ecNumber>
    </recommendedName>
</protein>
<evidence type="ECO:0000256" key="2">
    <source>
        <dbReference type="ARBA" id="ARBA00012417"/>
    </source>
</evidence>
<feature type="compositionally biased region" description="Low complexity" evidence="12">
    <location>
        <begin position="850"/>
        <end position="876"/>
    </location>
</feature>
<feature type="compositionally biased region" description="Acidic residues" evidence="12">
    <location>
        <begin position="884"/>
        <end position="895"/>
    </location>
</feature>
<feature type="region of interest" description="Disordered" evidence="12">
    <location>
        <begin position="610"/>
        <end position="900"/>
    </location>
</feature>
<feature type="domain" description="AAA+ ATPase" evidence="13">
    <location>
        <begin position="34"/>
        <end position="178"/>
    </location>
</feature>
<dbReference type="CDD" id="cd00009">
    <property type="entry name" value="AAA"/>
    <property type="match status" value="1"/>
</dbReference>
<evidence type="ECO:0000256" key="8">
    <source>
        <dbReference type="ARBA" id="ARBA00022833"/>
    </source>
</evidence>
<evidence type="ECO:0000313" key="15">
    <source>
        <dbReference type="Proteomes" id="UP001288320"/>
    </source>
</evidence>
<evidence type="ECO:0000256" key="12">
    <source>
        <dbReference type="SAM" id="MobiDB-lite"/>
    </source>
</evidence>
<dbReference type="Gene3D" id="1.10.8.60">
    <property type="match status" value="1"/>
</dbReference>
<dbReference type="GO" id="GO:0003887">
    <property type="term" value="F:DNA-directed DNA polymerase activity"/>
    <property type="evidence" value="ECO:0007669"/>
    <property type="project" value="UniProtKB-KW"/>
</dbReference>
<evidence type="ECO:0000256" key="3">
    <source>
        <dbReference type="ARBA" id="ARBA00022679"/>
    </source>
</evidence>
<feature type="compositionally biased region" description="Low complexity" evidence="12">
    <location>
        <begin position="367"/>
        <end position="386"/>
    </location>
</feature>
<evidence type="ECO:0000313" key="14">
    <source>
        <dbReference type="EMBL" id="MDY5141138.1"/>
    </source>
</evidence>
<keyword evidence="3 14" id="KW-0808">Transferase</keyword>
<comment type="similarity">
    <text evidence="1">Belongs to the DnaX/STICHEL family.</text>
</comment>
<dbReference type="InterPro" id="IPR008921">
    <property type="entry name" value="DNA_pol3_clamp-load_cplx_C"/>
</dbReference>
<evidence type="ECO:0000256" key="11">
    <source>
        <dbReference type="ARBA" id="ARBA00049244"/>
    </source>
</evidence>
<dbReference type="Pfam" id="PF12169">
    <property type="entry name" value="DNA_pol3_gamma3"/>
    <property type="match status" value="1"/>
</dbReference>
<evidence type="ECO:0000259" key="13">
    <source>
        <dbReference type="SMART" id="SM00382"/>
    </source>
</evidence>
<feature type="compositionally biased region" description="Basic and acidic residues" evidence="12">
    <location>
        <begin position="400"/>
        <end position="410"/>
    </location>
</feature>
<dbReference type="GeneID" id="92812879"/>
<evidence type="ECO:0000256" key="6">
    <source>
        <dbReference type="ARBA" id="ARBA00022723"/>
    </source>
</evidence>
<dbReference type="Gene3D" id="1.20.272.10">
    <property type="match status" value="1"/>
</dbReference>
<evidence type="ECO:0000256" key="9">
    <source>
        <dbReference type="ARBA" id="ARBA00022840"/>
    </source>
</evidence>
<dbReference type="PANTHER" id="PTHR11669">
    <property type="entry name" value="REPLICATION FACTOR C / DNA POLYMERASE III GAMMA-TAU SUBUNIT"/>
    <property type="match status" value="1"/>
</dbReference>
<dbReference type="Pfam" id="PF13177">
    <property type="entry name" value="DNA_pol3_delta2"/>
    <property type="match status" value="1"/>
</dbReference>
<keyword evidence="7" id="KW-0547">Nucleotide-binding</keyword>
<keyword evidence="10" id="KW-0239">DNA-directed DNA polymerase</keyword>
<evidence type="ECO:0000256" key="7">
    <source>
        <dbReference type="ARBA" id="ARBA00022741"/>
    </source>
</evidence>
<dbReference type="Proteomes" id="UP001288320">
    <property type="component" value="Unassembled WGS sequence"/>
</dbReference>